<keyword evidence="1" id="KW-0472">Membrane</keyword>
<evidence type="ECO:0000313" key="3">
    <source>
        <dbReference type="Proteomes" id="UP001610444"/>
    </source>
</evidence>
<keyword evidence="1" id="KW-1133">Transmembrane helix</keyword>
<gene>
    <name evidence="2" type="ORF">BJX68DRAFT_236575</name>
</gene>
<dbReference type="GeneID" id="98155207"/>
<keyword evidence="1" id="KW-0812">Transmembrane</keyword>
<dbReference type="RefSeq" id="XP_070899543.1">
    <property type="nucleotide sequence ID" value="XM_071040043.1"/>
</dbReference>
<evidence type="ECO:0000313" key="2">
    <source>
        <dbReference type="EMBL" id="KAL2850900.1"/>
    </source>
</evidence>
<organism evidence="2 3">
    <name type="scientific">Aspergillus pseudodeflectus</name>
    <dbReference type="NCBI Taxonomy" id="176178"/>
    <lineage>
        <taxon>Eukaryota</taxon>
        <taxon>Fungi</taxon>
        <taxon>Dikarya</taxon>
        <taxon>Ascomycota</taxon>
        <taxon>Pezizomycotina</taxon>
        <taxon>Eurotiomycetes</taxon>
        <taxon>Eurotiomycetidae</taxon>
        <taxon>Eurotiales</taxon>
        <taxon>Aspergillaceae</taxon>
        <taxon>Aspergillus</taxon>
        <taxon>Aspergillus subgen. Nidulantes</taxon>
    </lineage>
</organism>
<accession>A0ABR4KF54</accession>
<reference evidence="2 3" key="1">
    <citation type="submission" date="2024-07" db="EMBL/GenBank/DDBJ databases">
        <title>Section-level genome sequencing and comparative genomics of Aspergillus sections Usti and Cavernicolus.</title>
        <authorList>
            <consortium name="Lawrence Berkeley National Laboratory"/>
            <person name="Nybo J.L."/>
            <person name="Vesth T.C."/>
            <person name="Theobald S."/>
            <person name="Frisvad J.C."/>
            <person name="Larsen T.O."/>
            <person name="Kjaerboelling I."/>
            <person name="Rothschild-Mancinelli K."/>
            <person name="Lyhne E.K."/>
            <person name="Kogle M.E."/>
            <person name="Barry K."/>
            <person name="Clum A."/>
            <person name="Na H."/>
            <person name="Ledsgaard L."/>
            <person name="Lin J."/>
            <person name="Lipzen A."/>
            <person name="Kuo A."/>
            <person name="Riley R."/>
            <person name="Mondo S."/>
            <person name="LaButti K."/>
            <person name="Haridas S."/>
            <person name="Pangalinan J."/>
            <person name="Salamov A.A."/>
            <person name="Simmons B.A."/>
            <person name="Magnuson J.K."/>
            <person name="Chen J."/>
            <person name="Drula E."/>
            <person name="Henrissat B."/>
            <person name="Wiebenga A."/>
            <person name="Lubbers R.J."/>
            <person name="Gomes A.C."/>
            <person name="Macurrencykelacurrency M.R."/>
            <person name="Stajich J."/>
            <person name="Grigoriev I.V."/>
            <person name="Mortensen U.H."/>
            <person name="De vries R.P."/>
            <person name="Baker S.E."/>
            <person name="Andersen M.R."/>
        </authorList>
    </citation>
    <scope>NUCLEOTIDE SEQUENCE [LARGE SCALE GENOMIC DNA]</scope>
    <source>
        <strain evidence="2 3">CBS 756.74</strain>
    </source>
</reference>
<dbReference type="Proteomes" id="UP001610444">
    <property type="component" value="Unassembled WGS sequence"/>
</dbReference>
<comment type="caution">
    <text evidence="2">The sequence shown here is derived from an EMBL/GenBank/DDBJ whole genome shotgun (WGS) entry which is preliminary data.</text>
</comment>
<proteinExistence type="predicted"/>
<protein>
    <submittedName>
        <fullName evidence="2">Uncharacterized protein</fullName>
    </submittedName>
</protein>
<evidence type="ECO:0000256" key="1">
    <source>
        <dbReference type="SAM" id="Phobius"/>
    </source>
</evidence>
<dbReference type="EMBL" id="JBFXLR010000019">
    <property type="protein sequence ID" value="KAL2850900.1"/>
    <property type="molecule type" value="Genomic_DNA"/>
</dbReference>
<name>A0ABR4KF54_9EURO</name>
<sequence length="119" mass="13476">MWGSDDSEFSYTTVRYQKGHEFALFERIRAARGGGLCLLVGQRTRLPAVMGYFESRGRKSPSLPNYQIIYAIVAMVFSWLSLQVPRNKANCLLWLVQAQISGTMGAYDSQTLKNYHCSV</sequence>
<keyword evidence="3" id="KW-1185">Reference proteome</keyword>
<feature type="transmembrane region" description="Helical" evidence="1">
    <location>
        <begin position="63"/>
        <end position="82"/>
    </location>
</feature>